<reference evidence="1 2" key="1">
    <citation type="submission" date="2016-10" db="EMBL/GenBank/DDBJ databases">
        <authorList>
            <person name="de Groot N.N."/>
        </authorList>
    </citation>
    <scope>NUCLEOTIDE SEQUENCE [LARGE SCALE GENOMIC DNA]</scope>
    <source>
        <strain evidence="2">P4B,CCM 7963,CECT 7998,DSM 25260,IBRC-M 10614,KCTC 13821</strain>
    </source>
</reference>
<sequence length="205" mass="24210">MNNTFLDLNGICPRLDRFLKSNTHLCQSSVFQQFLEYKENKQLFISAICEPNSSNEEALDLVFRSHFGSIKLTSYIIKTLHWHAVQYDQLYRKSNERFPLILDRPLSSEQDSAHLLDQISLGESLTEYYLEENPAHLEDIIGTDELYSAYQTLTEYQKSIIEKSYMQEWKDTEIAAYLQISQQAVFKTRKKALDKMRMFMQRRNI</sequence>
<dbReference type="AlphaFoldDB" id="A0A1G8LY34"/>
<dbReference type="Gene3D" id="1.20.140.160">
    <property type="match status" value="1"/>
</dbReference>
<dbReference type="RefSeq" id="WP_091586485.1">
    <property type="nucleotide sequence ID" value="NZ_FNDU01000009.1"/>
</dbReference>
<evidence type="ECO:0000313" key="2">
    <source>
        <dbReference type="Proteomes" id="UP000199017"/>
    </source>
</evidence>
<protein>
    <submittedName>
        <fullName evidence="1">Sigma-70, region 4</fullName>
    </submittedName>
</protein>
<evidence type="ECO:0000313" key="1">
    <source>
        <dbReference type="EMBL" id="SDI60565.1"/>
    </source>
</evidence>
<dbReference type="SUPFAM" id="SSF88659">
    <property type="entry name" value="Sigma3 and sigma4 domains of RNA polymerase sigma factors"/>
    <property type="match status" value="1"/>
</dbReference>
<organism evidence="1 2">
    <name type="scientific">Alteribacillus bidgolensis</name>
    <dbReference type="NCBI Taxonomy" id="930129"/>
    <lineage>
        <taxon>Bacteria</taxon>
        <taxon>Bacillati</taxon>
        <taxon>Bacillota</taxon>
        <taxon>Bacilli</taxon>
        <taxon>Bacillales</taxon>
        <taxon>Bacillaceae</taxon>
        <taxon>Alteribacillus</taxon>
    </lineage>
</organism>
<name>A0A1G8LY34_9BACI</name>
<accession>A0A1G8LY34</accession>
<proteinExistence type="predicted"/>
<gene>
    <name evidence="1" type="ORF">SAMN05216352_109128</name>
</gene>
<dbReference type="STRING" id="930129.SAMN05216352_109128"/>
<dbReference type="EMBL" id="FNDU01000009">
    <property type="protein sequence ID" value="SDI60565.1"/>
    <property type="molecule type" value="Genomic_DNA"/>
</dbReference>
<dbReference type="Proteomes" id="UP000199017">
    <property type="component" value="Unassembled WGS sequence"/>
</dbReference>
<dbReference type="InterPro" id="IPR013324">
    <property type="entry name" value="RNA_pol_sigma_r3/r4-like"/>
</dbReference>
<keyword evidence="2" id="KW-1185">Reference proteome</keyword>